<dbReference type="Gene3D" id="3.40.50.2000">
    <property type="entry name" value="Glycogen Phosphorylase B"/>
    <property type="match status" value="2"/>
</dbReference>
<evidence type="ECO:0000256" key="1">
    <source>
        <dbReference type="ARBA" id="ARBA00008799"/>
    </source>
</evidence>
<accession>A0A917Y067</accession>
<dbReference type="PANTHER" id="PTHR10788:SF106">
    <property type="entry name" value="BCDNA.GH08860"/>
    <property type="match status" value="1"/>
</dbReference>
<name>A0A917Y067_9ACTN</name>
<dbReference type="Proteomes" id="UP000600365">
    <property type="component" value="Unassembled WGS sequence"/>
</dbReference>
<comment type="similarity">
    <text evidence="1">Belongs to the glycosyltransferase 20 family.</text>
</comment>
<dbReference type="GO" id="GO:0005829">
    <property type="term" value="C:cytosol"/>
    <property type="evidence" value="ECO:0007669"/>
    <property type="project" value="TreeGrafter"/>
</dbReference>
<keyword evidence="3" id="KW-1185">Reference proteome</keyword>
<proteinExistence type="inferred from homology"/>
<dbReference type="AlphaFoldDB" id="A0A917Y067"/>
<dbReference type="GO" id="GO:0004805">
    <property type="term" value="F:trehalose-phosphatase activity"/>
    <property type="evidence" value="ECO:0007669"/>
    <property type="project" value="TreeGrafter"/>
</dbReference>
<organism evidence="2 3">
    <name type="scientific">Streptomyces albiflavescens</name>
    <dbReference type="NCBI Taxonomy" id="1623582"/>
    <lineage>
        <taxon>Bacteria</taxon>
        <taxon>Bacillati</taxon>
        <taxon>Actinomycetota</taxon>
        <taxon>Actinomycetes</taxon>
        <taxon>Kitasatosporales</taxon>
        <taxon>Streptomycetaceae</taxon>
        <taxon>Streptomyces</taxon>
    </lineage>
</organism>
<dbReference type="InterPro" id="IPR001830">
    <property type="entry name" value="Glyco_trans_20"/>
</dbReference>
<evidence type="ECO:0000313" key="2">
    <source>
        <dbReference type="EMBL" id="GGN60941.1"/>
    </source>
</evidence>
<gene>
    <name evidence="2" type="ORF">GCM10011579_026670</name>
</gene>
<evidence type="ECO:0000313" key="3">
    <source>
        <dbReference type="Proteomes" id="UP000600365"/>
    </source>
</evidence>
<dbReference type="GO" id="GO:0005992">
    <property type="term" value="P:trehalose biosynthetic process"/>
    <property type="evidence" value="ECO:0007669"/>
    <property type="project" value="InterPro"/>
</dbReference>
<dbReference type="EMBL" id="BMMM01000004">
    <property type="protein sequence ID" value="GGN60941.1"/>
    <property type="molecule type" value="Genomic_DNA"/>
</dbReference>
<dbReference type="SUPFAM" id="SSF53756">
    <property type="entry name" value="UDP-Glycosyltransferase/glycogen phosphorylase"/>
    <property type="match status" value="1"/>
</dbReference>
<dbReference type="RefSeq" id="WP_189186168.1">
    <property type="nucleotide sequence ID" value="NZ_BMMM01000004.1"/>
</dbReference>
<sequence length="462" mass="50823">MASTHGAHRILVASNRGPVTYEVREDGSLHARRGGGGLVSGLSAIGPEAGALWVCSALGDGDREAVRRGIGEDGVRMLDIDAEVHADAYNGIANSVLWFVHHMLYQTPLEPVFDAGFRRRWASYEAYNRAFAEALADEAAHSAVVVVQDYHLTLVPGMLRSLRPDLRIGHFSHTPWAPVDYFRMLPDDIAQQVLRGMLGADRLGFLTRRWADAFTTCAAELVGGLGDTRVGVHGLGADADFLRRRSHEADVEERMATLREQIGEGRRTIVRVDRTELSKNIVRGLLAYRQLLDDHPAWHERVVHVAFAYPSRQDLAVYRDYTAAVQRLSGEINAQYGTAGWTPVVLHVKDDFARSLAAYRLADVALVNPIRDGMNLVAKEVPVVSDEGCVLVLSREAGAYEELGEDAISVNPYDVIGTARALHEALSMSVGERAERTKRLAAAATALPPAQWFLEQLHELDQ</sequence>
<dbReference type="PANTHER" id="PTHR10788">
    <property type="entry name" value="TREHALOSE-6-PHOSPHATE SYNTHASE"/>
    <property type="match status" value="1"/>
</dbReference>
<reference evidence="2 3" key="1">
    <citation type="journal article" date="2014" name="Int. J. Syst. Evol. Microbiol.">
        <title>Complete genome sequence of Corynebacterium casei LMG S-19264T (=DSM 44701T), isolated from a smear-ripened cheese.</title>
        <authorList>
            <consortium name="US DOE Joint Genome Institute (JGI-PGF)"/>
            <person name="Walter F."/>
            <person name="Albersmeier A."/>
            <person name="Kalinowski J."/>
            <person name="Ruckert C."/>
        </authorList>
    </citation>
    <scope>NUCLEOTIDE SEQUENCE [LARGE SCALE GENOMIC DNA]</scope>
    <source>
        <strain evidence="2 3">CGMCC 4.7111</strain>
    </source>
</reference>
<dbReference type="Pfam" id="PF00982">
    <property type="entry name" value="Glyco_transf_20"/>
    <property type="match status" value="1"/>
</dbReference>
<protein>
    <submittedName>
        <fullName evidence="2">Trehalose-6-phosphate synthase</fullName>
    </submittedName>
</protein>
<comment type="caution">
    <text evidence="2">The sequence shown here is derived from an EMBL/GenBank/DDBJ whole genome shotgun (WGS) entry which is preliminary data.</text>
</comment>
<dbReference type="CDD" id="cd03788">
    <property type="entry name" value="GT20_TPS"/>
    <property type="match status" value="1"/>
</dbReference>
<dbReference type="GO" id="GO:0003825">
    <property type="term" value="F:alpha,alpha-trehalose-phosphate synthase (UDP-forming) activity"/>
    <property type="evidence" value="ECO:0007669"/>
    <property type="project" value="TreeGrafter"/>
</dbReference>